<dbReference type="Proteomes" id="UP000632766">
    <property type="component" value="Unassembled WGS sequence"/>
</dbReference>
<keyword evidence="9" id="KW-0902">Two-component regulatory system</keyword>
<dbReference type="InterPro" id="IPR004358">
    <property type="entry name" value="Sig_transdc_His_kin-like_C"/>
</dbReference>
<evidence type="ECO:0000256" key="10">
    <source>
        <dbReference type="ARBA" id="ARBA00064003"/>
    </source>
</evidence>
<keyword evidence="7" id="KW-0418">Kinase</keyword>
<dbReference type="InterPro" id="IPR005467">
    <property type="entry name" value="His_kinase_dom"/>
</dbReference>
<dbReference type="SUPFAM" id="SSF47384">
    <property type="entry name" value="Homodimeric domain of signal transducing histidine kinase"/>
    <property type="match status" value="1"/>
</dbReference>
<dbReference type="SMART" id="SM00388">
    <property type="entry name" value="HisKA"/>
    <property type="match status" value="1"/>
</dbReference>
<protein>
    <recommendedName>
        <fullName evidence="12">Circadian input-output histidine kinase CikA</fullName>
        <ecNumber evidence="3">2.7.13.3</ecNumber>
    </recommendedName>
    <alternativeName>
        <fullName evidence="11">Sensory/regulatory protein RpfC</fullName>
    </alternativeName>
</protein>
<dbReference type="AlphaFoldDB" id="A0A8J7HTX3"/>
<dbReference type="SUPFAM" id="SSF55874">
    <property type="entry name" value="ATPase domain of HSP90 chaperone/DNA topoisomerase II/histidine kinase"/>
    <property type="match status" value="1"/>
</dbReference>
<comment type="catalytic activity">
    <reaction evidence="1">
        <text>ATP + protein L-histidine = ADP + protein N-phospho-L-histidine.</text>
        <dbReference type="EC" id="2.7.13.3"/>
    </reaction>
</comment>
<dbReference type="PANTHER" id="PTHR45339:SF1">
    <property type="entry name" value="HYBRID SIGNAL TRANSDUCTION HISTIDINE KINASE J"/>
    <property type="match status" value="1"/>
</dbReference>
<evidence type="ECO:0000256" key="15">
    <source>
        <dbReference type="SAM" id="Phobius"/>
    </source>
</evidence>
<dbReference type="CDD" id="cd17546">
    <property type="entry name" value="REC_hyHK_CKI1_RcsC-like"/>
    <property type="match status" value="1"/>
</dbReference>
<dbReference type="PANTHER" id="PTHR45339">
    <property type="entry name" value="HYBRID SIGNAL TRANSDUCTION HISTIDINE KINASE J"/>
    <property type="match status" value="1"/>
</dbReference>
<dbReference type="InterPro" id="IPR036097">
    <property type="entry name" value="HisK_dim/P_sf"/>
</dbReference>
<comment type="subunit">
    <text evidence="10">At low DSF concentrations, interacts with RpfF.</text>
</comment>
<feature type="domain" description="Histidine kinase" evidence="16">
    <location>
        <begin position="211"/>
        <end position="433"/>
    </location>
</feature>
<evidence type="ECO:0000256" key="5">
    <source>
        <dbReference type="ARBA" id="ARBA00022679"/>
    </source>
</evidence>
<evidence type="ECO:0000256" key="14">
    <source>
        <dbReference type="SAM" id="Coils"/>
    </source>
</evidence>
<evidence type="ECO:0000313" key="18">
    <source>
        <dbReference type="EMBL" id="MBH8565647.1"/>
    </source>
</evidence>
<evidence type="ECO:0000256" key="13">
    <source>
        <dbReference type="PROSITE-ProRule" id="PRU00169"/>
    </source>
</evidence>
<keyword evidence="15" id="KW-1133">Transmembrane helix</keyword>
<evidence type="ECO:0000256" key="12">
    <source>
        <dbReference type="ARBA" id="ARBA00074306"/>
    </source>
</evidence>
<dbReference type="Gene3D" id="3.30.565.10">
    <property type="entry name" value="Histidine kinase-like ATPase, C-terminal domain"/>
    <property type="match status" value="1"/>
</dbReference>
<dbReference type="Pfam" id="PF02518">
    <property type="entry name" value="HATPase_c"/>
    <property type="match status" value="1"/>
</dbReference>
<dbReference type="Gene3D" id="1.10.287.130">
    <property type="match status" value="1"/>
</dbReference>
<dbReference type="EC" id="2.7.13.3" evidence="3"/>
<dbReference type="Pfam" id="PF00512">
    <property type="entry name" value="HisKA"/>
    <property type="match status" value="1"/>
</dbReference>
<dbReference type="Gene3D" id="3.40.50.2300">
    <property type="match status" value="1"/>
</dbReference>
<dbReference type="Pfam" id="PF00072">
    <property type="entry name" value="Response_reg"/>
    <property type="match status" value="1"/>
</dbReference>
<gene>
    <name evidence="18" type="ORF">I8748_26325</name>
</gene>
<dbReference type="CDD" id="cd16922">
    <property type="entry name" value="HATPase_EvgS-ArcB-TorS-like"/>
    <property type="match status" value="1"/>
</dbReference>
<evidence type="ECO:0000256" key="9">
    <source>
        <dbReference type="ARBA" id="ARBA00023012"/>
    </source>
</evidence>
<keyword evidence="6" id="KW-0547">Nucleotide-binding</keyword>
<reference evidence="18 19" key="1">
    <citation type="journal article" date="2021" name="Int. J. Syst. Evol. Microbiol.">
        <title>Amazonocrinis nigriterrae gen. nov., sp. nov., Atlanticothrix silvestris gen. nov., sp. nov. and Dendronalium phyllosphericum gen. nov., sp. nov., nostocacean cyanobacteria from Brazilian environments.</title>
        <authorList>
            <person name="Alvarenga D.O."/>
            <person name="Andreote A.P.D."/>
            <person name="Branco L.H.Z."/>
            <person name="Delbaje E."/>
            <person name="Cruz R.B."/>
            <person name="Varani A.M."/>
            <person name="Fiore M.F."/>
        </authorList>
    </citation>
    <scope>NUCLEOTIDE SEQUENCE [LARGE SCALE GENOMIC DNA]</scope>
    <source>
        <strain evidence="18 19">CENA67</strain>
    </source>
</reference>
<dbReference type="SMART" id="SM00448">
    <property type="entry name" value="REC"/>
    <property type="match status" value="1"/>
</dbReference>
<dbReference type="SUPFAM" id="SSF52172">
    <property type="entry name" value="CheY-like"/>
    <property type="match status" value="1"/>
</dbReference>
<dbReference type="InterPro" id="IPR001789">
    <property type="entry name" value="Sig_transdc_resp-reg_receiver"/>
</dbReference>
<dbReference type="FunFam" id="1.10.287.130:FF:000002">
    <property type="entry name" value="Two-component osmosensing histidine kinase"/>
    <property type="match status" value="1"/>
</dbReference>
<evidence type="ECO:0000256" key="1">
    <source>
        <dbReference type="ARBA" id="ARBA00000085"/>
    </source>
</evidence>
<feature type="domain" description="Response regulatory" evidence="17">
    <location>
        <begin position="459"/>
        <end position="641"/>
    </location>
</feature>
<evidence type="ECO:0000256" key="3">
    <source>
        <dbReference type="ARBA" id="ARBA00012438"/>
    </source>
</evidence>
<keyword evidence="19" id="KW-1185">Reference proteome</keyword>
<dbReference type="GO" id="GO:0005524">
    <property type="term" value="F:ATP binding"/>
    <property type="evidence" value="ECO:0007669"/>
    <property type="project" value="UniProtKB-KW"/>
</dbReference>
<evidence type="ECO:0000256" key="6">
    <source>
        <dbReference type="ARBA" id="ARBA00022741"/>
    </source>
</evidence>
<evidence type="ECO:0000259" key="16">
    <source>
        <dbReference type="PROSITE" id="PS50109"/>
    </source>
</evidence>
<dbReference type="InterPro" id="IPR011006">
    <property type="entry name" value="CheY-like_superfamily"/>
</dbReference>
<evidence type="ECO:0000256" key="7">
    <source>
        <dbReference type="ARBA" id="ARBA00022777"/>
    </source>
</evidence>
<evidence type="ECO:0000256" key="8">
    <source>
        <dbReference type="ARBA" id="ARBA00022840"/>
    </source>
</evidence>
<dbReference type="InterPro" id="IPR003661">
    <property type="entry name" value="HisK_dim/P_dom"/>
</dbReference>
<evidence type="ECO:0000256" key="11">
    <source>
        <dbReference type="ARBA" id="ARBA00068150"/>
    </source>
</evidence>
<keyword evidence="14" id="KW-0175">Coiled coil</keyword>
<name>A0A8J7HTX3_9NOST</name>
<evidence type="ECO:0000256" key="4">
    <source>
        <dbReference type="ARBA" id="ARBA00022553"/>
    </source>
</evidence>
<organism evidence="18 19">
    <name type="scientific">Amazonocrinis nigriterrae CENA67</name>
    <dbReference type="NCBI Taxonomy" id="2794033"/>
    <lineage>
        <taxon>Bacteria</taxon>
        <taxon>Bacillati</taxon>
        <taxon>Cyanobacteriota</taxon>
        <taxon>Cyanophyceae</taxon>
        <taxon>Nostocales</taxon>
        <taxon>Nostocaceae</taxon>
        <taxon>Amazonocrinis</taxon>
        <taxon>Amazonocrinis nigriterrae</taxon>
    </lineage>
</organism>
<dbReference type="InterPro" id="IPR036890">
    <property type="entry name" value="HATPase_C_sf"/>
</dbReference>
<evidence type="ECO:0000313" key="19">
    <source>
        <dbReference type="Proteomes" id="UP000632766"/>
    </source>
</evidence>
<feature type="coiled-coil region" evidence="14">
    <location>
        <begin position="160"/>
        <end position="187"/>
    </location>
</feature>
<dbReference type="GO" id="GO:0000155">
    <property type="term" value="F:phosphorelay sensor kinase activity"/>
    <property type="evidence" value="ECO:0007669"/>
    <property type="project" value="InterPro"/>
</dbReference>
<proteinExistence type="inferred from homology"/>
<dbReference type="PRINTS" id="PR00344">
    <property type="entry name" value="BCTRLSENSOR"/>
</dbReference>
<keyword evidence="8" id="KW-0067">ATP-binding</keyword>
<evidence type="ECO:0000256" key="2">
    <source>
        <dbReference type="ARBA" id="ARBA00006402"/>
    </source>
</evidence>
<dbReference type="InterPro" id="IPR003594">
    <property type="entry name" value="HATPase_dom"/>
</dbReference>
<dbReference type="PROSITE" id="PS50109">
    <property type="entry name" value="HIS_KIN"/>
    <property type="match status" value="1"/>
</dbReference>
<comment type="similarity">
    <text evidence="2">In the N-terminal section; belongs to the phytochrome family.</text>
</comment>
<dbReference type="PROSITE" id="PS50110">
    <property type="entry name" value="RESPONSE_REGULATORY"/>
    <property type="match status" value="1"/>
</dbReference>
<feature type="transmembrane region" description="Helical" evidence="15">
    <location>
        <begin position="36"/>
        <end position="60"/>
    </location>
</feature>
<keyword evidence="15" id="KW-0472">Membrane</keyword>
<keyword evidence="15" id="KW-0812">Transmembrane</keyword>
<keyword evidence="4 13" id="KW-0597">Phosphoprotein</keyword>
<accession>A0A8J7HTX3</accession>
<comment type="caution">
    <text evidence="18">The sequence shown here is derived from an EMBL/GenBank/DDBJ whole genome shotgun (WGS) entry which is preliminary data.</text>
</comment>
<evidence type="ECO:0000259" key="17">
    <source>
        <dbReference type="PROSITE" id="PS50110"/>
    </source>
</evidence>
<dbReference type="FunFam" id="3.30.565.10:FF:000010">
    <property type="entry name" value="Sensor histidine kinase RcsC"/>
    <property type="match status" value="1"/>
</dbReference>
<feature type="modified residue" description="4-aspartylphosphate" evidence="13">
    <location>
        <position position="508"/>
    </location>
</feature>
<dbReference type="CDD" id="cd00082">
    <property type="entry name" value="HisKA"/>
    <property type="match status" value="1"/>
</dbReference>
<sequence length="736" mass="83503">MEHYLDSYLTTSKQIWLIVVVIPQDNFMEHIEPYTYATLFLCILVFLLSIKLGLLTFDWFNKLIILANKYSNKLVIYQCNKNLGDASADKQVKEKNNWLKKKHNQIKKITQILLFIKHNQLSRFLYTKLVKNIRKIVFLSRRIKFQKTEKYLLRNSGVLEAKLQQRIQELLSIIEQLQTTQEELIESQKIATERQQIAEQANRAKSEFLANMSHELRTPLNAILGFTQVMSHDKSLSSEHQENLAIINRAGEHLLNLINDILEISKIEAGRTTLNISSFDLIHLLESLEEMLGRRTLSKGIKLVFEYTNNIPQYVEADESRLRQVLLNLLSNAIKFTDNGGSVTLRVRLGPESPNPQSLIFEVQDTGAGIPPQEVELIFEPFGQTEIGRKSQQGTGLGLAISRKYVQLMGGDITVSSVLGLGSKFTFNIQIGLAKPSKIQTKQTQRQVVTLAPEQKEYRILVVDDVADNRLVLVKLLTPIGFIVREAANGQEAIAQWLEWQPHLIFMDMRMPVMDGYEATRVIKAAEIGLEVSGTEDMLPDDENCYPPGFAKSAESDASHLGWNNATCSGLENHAKQLWKSASRNTLALPCSIPDTQTIVIALTASAFEEERQKILSAGCDDFIRKPFTQEILLETISQYLGVKYISQVETATKASVNSQIQTMPNEADILEHLLQISPEWLNKLRHAAASCSDDLILELLQEIQSDQALIFRVFKDLANNYQFEKIMELTRTDTE</sequence>
<keyword evidence="5" id="KW-0808">Transferase</keyword>
<dbReference type="SMART" id="SM00387">
    <property type="entry name" value="HATPase_c"/>
    <property type="match status" value="1"/>
</dbReference>
<dbReference type="EMBL" id="JAECZC010000065">
    <property type="protein sequence ID" value="MBH8565647.1"/>
    <property type="molecule type" value="Genomic_DNA"/>
</dbReference>